<proteinExistence type="predicted"/>
<evidence type="ECO:0000313" key="3">
    <source>
        <dbReference type="Proteomes" id="UP000179258"/>
    </source>
</evidence>
<evidence type="ECO:0000256" key="1">
    <source>
        <dbReference type="SAM" id="MobiDB-lite"/>
    </source>
</evidence>
<feature type="region of interest" description="Disordered" evidence="1">
    <location>
        <begin position="90"/>
        <end position="109"/>
    </location>
</feature>
<dbReference type="EMBL" id="MHTX01000044">
    <property type="protein sequence ID" value="OHA67185.1"/>
    <property type="molecule type" value="Genomic_DNA"/>
</dbReference>
<evidence type="ECO:0000313" key="2">
    <source>
        <dbReference type="EMBL" id="OHA67185.1"/>
    </source>
</evidence>
<accession>A0A1G2R2U6</accession>
<name>A0A1G2R2U6_9BACT</name>
<organism evidence="2 3">
    <name type="scientific">Candidatus Wildermuthbacteria bacterium RIFCSPHIGHO2_02_FULL_47_17</name>
    <dbReference type="NCBI Taxonomy" id="1802452"/>
    <lineage>
        <taxon>Bacteria</taxon>
        <taxon>Candidatus Wildermuthiibacteriota</taxon>
    </lineage>
</organism>
<gene>
    <name evidence="2" type="ORF">A3D59_02330</name>
</gene>
<dbReference type="Proteomes" id="UP000179258">
    <property type="component" value="Unassembled WGS sequence"/>
</dbReference>
<dbReference type="AlphaFoldDB" id="A0A1G2R2U6"/>
<sequence>MALSEETKKKIIENLNKKLKEKERNLVCPVCGHNNFILADGFTNDLLQDHFGGLVIGGPAIPEVVVVCGHCGHILKFSAGVLGLLPEKKEEAAGDKSGSENSEEKHGKE</sequence>
<protein>
    <submittedName>
        <fullName evidence="2">Uncharacterized protein</fullName>
    </submittedName>
</protein>
<reference evidence="2 3" key="1">
    <citation type="journal article" date="2016" name="Nat. Commun.">
        <title>Thousands of microbial genomes shed light on interconnected biogeochemical processes in an aquifer system.</title>
        <authorList>
            <person name="Anantharaman K."/>
            <person name="Brown C.T."/>
            <person name="Hug L.A."/>
            <person name="Sharon I."/>
            <person name="Castelle C.J."/>
            <person name="Probst A.J."/>
            <person name="Thomas B.C."/>
            <person name="Singh A."/>
            <person name="Wilkins M.J."/>
            <person name="Karaoz U."/>
            <person name="Brodie E.L."/>
            <person name="Williams K.H."/>
            <person name="Hubbard S.S."/>
            <person name="Banfield J.F."/>
        </authorList>
    </citation>
    <scope>NUCLEOTIDE SEQUENCE [LARGE SCALE GENOMIC DNA]</scope>
</reference>
<comment type="caution">
    <text evidence="2">The sequence shown here is derived from an EMBL/GenBank/DDBJ whole genome shotgun (WGS) entry which is preliminary data.</text>
</comment>